<dbReference type="InterPro" id="IPR043132">
    <property type="entry name" value="BCAT-like_C"/>
</dbReference>
<evidence type="ECO:0000256" key="6">
    <source>
        <dbReference type="RuleBase" id="RU004516"/>
    </source>
</evidence>
<evidence type="ECO:0000313" key="9">
    <source>
        <dbReference type="Proteomes" id="UP000234951"/>
    </source>
</evidence>
<reference evidence="7 9" key="1">
    <citation type="submission" date="2017-11" db="EMBL/GenBank/DDBJ databases">
        <title>Comparitive Functional Genomics of Dry Heat Resistant strains isolated from the Viking Spacecraft.</title>
        <authorList>
            <person name="Seuylemezian A."/>
            <person name="Cooper K."/>
            <person name="Vaishampayan P."/>
        </authorList>
    </citation>
    <scope>NUCLEOTIDE SEQUENCE [LARGE SCALE GENOMIC DNA]</scope>
    <source>
        <strain evidence="7 9">M4.6</strain>
    </source>
</reference>
<dbReference type="FunFam" id="3.20.10.10:FF:000002">
    <property type="entry name" value="D-alanine aminotransferase"/>
    <property type="match status" value="1"/>
</dbReference>
<reference evidence="8 10" key="2">
    <citation type="submission" date="2017-12" db="EMBL/GenBank/DDBJ databases">
        <title>Comparative Functional Genomics of Dry Heat Resistant strains isolated from the Viking Spacecraft.</title>
        <authorList>
            <person name="Seuylemezian A."/>
            <person name="Cooper K."/>
            <person name="Vaishampayan P."/>
        </authorList>
    </citation>
    <scope>NUCLEOTIDE SEQUENCE [LARGE SCALE GENOMIC DNA]</scope>
    <source>
        <strain evidence="8 10">ATCC 29669</strain>
    </source>
</reference>
<dbReference type="GO" id="GO:0046394">
    <property type="term" value="P:carboxylic acid biosynthetic process"/>
    <property type="evidence" value="ECO:0007669"/>
    <property type="project" value="UniProtKB-ARBA"/>
</dbReference>
<dbReference type="NCBIfam" id="NF005800">
    <property type="entry name" value="PRK07650.1"/>
    <property type="match status" value="1"/>
</dbReference>
<dbReference type="InterPro" id="IPR036038">
    <property type="entry name" value="Aminotransferase-like"/>
</dbReference>
<dbReference type="GO" id="GO:0016829">
    <property type="term" value="F:lyase activity"/>
    <property type="evidence" value="ECO:0007669"/>
    <property type="project" value="UniProtKB-KW"/>
</dbReference>
<dbReference type="Gene3D" id="3.30.470.10">
    <property type="match status" value="1"/>
</dbReference>
<dbReference type="Gene3D" id="3.20.10.10">
    <property type="entry name" value="D-amino Acid Aminotransferase, subunit A, domain 2"/>
    <property type="match status" value="1"/>
</dbReference>
<dbReference type="EMBL" id="PGVA01000055">
    <property type="protein sequence ID" value="PLR80232.1"/>
    <property type="molecule type" value="Genomic_DNA"/>
</dbReference>
<proteinExistence type="inferred from homology"/>
<evidence type="ECO:0000256" key="5">
    <source>
        <dbReference type="RuleBase" id="RU004106"/>
    </source>
</evidence>
<dbReference type="PANTHER" id="PTHR42743:SF11">
    <property type="entry name" value="AMINODEOXYCHORISMATE LYASE"/>
    <property type="match status" value="1"/>
</dbReference>
<evidence type="ECO:0000256" key="1">
    <source>
        <dbReference type="ARBA" id="ARBA00001933"/>
    </source>
</evidence>
<dbReference type="Proteomes" id="UP000234951">
    <property type="component" value="Unassembled WGS sequence"/>
</dbReference>
<dbReference type="Pfam" id="PF01063">
    <property type="entry name" value="Aminotran_4"/>
    <property type="match status" value="1"/>
</dbReference>
<accession>A0A2N5GHG0</accession>
<dbReference type="PROSITE" id="PS00770">
    <property type="entry name" value="AA_TRANSFER_CLASS_4"/>
    <property type="match status" value="1"/>
</dbReference>
<evidence type="ECO:0000256" key="2">
    <source>
        <dbReference type="ARBA" id="ARBA00009320"/>
    </source>
</evidence>
<keyword evidence="7" id="KW-0456">Lyase</keyword>
<dbReference type="Proteomes" id="UP000235114">
    <property type="component" value="Unassembled WGS sequence"/>
</dbReference>
<evidence type="ECO:0000313" key="10">
    <source>
        <dbReference type="Proteomes" id="UP000235114"/>
    </source>
</evidence>
<dbReference type="InterPro" id="IPR001544">
    <property type="entry name" value="Aminotrans_IV"/>
</dbReference>
<name>A0A2N5GHG0_9BACI</name>
<dbReference type="PANTHER" id="PTHR42743">
    <property type="entry name" value="AMINO-ACID AMINOTRANSFERASE"/>
    <property type="match status" value="1"/>
</dbReference>
<evidence type="ECO:0000313" key="8">
    <source>
        <dbReference type="EMBL" id="PLS00457.1"/>
    </source>
</evidence>
<comment type="cofactor">
    <cofactor evidence="1 6">
        <name>pyridoxal 5'-phosphate</name>
        <dbReference type="ChEBI" id="CHEBI:597326"/>
    </cofactor>
</comment>
<dbReference type="InterPro" id="IPR018300">
    <property type="entry name" value="Aminotrans_IV_CS"/>
</dbReference>
<dbReference type="RefSeq" id="WP_101578920.1">
    <property type="nucleotide sequence ID" value="NZ_PGVA01000055.1"/>
</dbReference>
<organism evidence="7 9">
    <name type="scientific">Bacillus canaveralius</name>
    <dbReference type="NCBI Taxonomy" id="1403243"/>
    <lineage>
        <taxon>Bacteria</taxon>
        <taxon>Bacillati</taxon>
        <taxon>Bacillota</taxon>
        <taxon>Bacilli</taxon>
        <taxon>Bacillales</taxon>
        <taxon>Bacillaceae</taxon>
        <taxon>Bacillus</taxon>
    </lineage>
</organism>
<dbReference type="InterPro" id="IPR043131">
    <property type="entry name" value="BCAT-like_N"/>
</dbReference>
<comment type="similarity">
    <text evidence="2 5">Belongs to the class-IV pyridoxal-phosphate-dependent aminotransferase family.</text>
</comment>
<evidence type="ECO:0000256" key="3">
    <source>
        <dbReference type="ARBA" id="ARBA00011738"/>
    </source>
</evidence>
<keyword evidence="4 6" id="KW-0663">Pyridoxal phosphate</keyword>
<gene>
    <name evidence="7" type="ORF">CU635_18840</name>
    <name evidence="8" type="ORF">CVD25_02640</name>
</gene>
<dbReference type="EMBL" id="PGVD01000010">
    <property type="protein sequence ID" value="PLS00457.1"/>
    <property type="molecule type" value="Genomic_DNA"/>
</dbReference>
<dbReference type="InterPro" id="IPR050571">
    <property type="entry name" value="Class-IV_PLP-Dep_Aminotrnsfr"/>
</dbReference>
<dbReference type="SUPFAM" id="SSF56752">
    <property type="entry name" value="D-aminoacid aminotransferase-like PLP-dependent enzymes"/>
    <property type="match status" value="1"/>
</dbReference>
<keyword evidence="10" id="KW-1185">Reference proteome</keyword>
<dbReference type="OrthoDB" id="9805628at2"/>
<comment type="caution">
    <text evidence="7">The sequence shown here is derived from an EMBL/GenBank/DDBJ whole genome shotgun (WGS) entry which is preliminary data.</text>
</comment>
<dbReference type="CDD" id="cd00449">
    <property type="entry name" value="PLPDE_IV"/>
    <property type="match status" value="1"/>
</dbReference>
<dbReference type="AlphaFoldDB" id="A0A2N5GHG0"/>
<evidence type="ECO:0000313" key="7">
    <source>
        <dbReference type="EMBL" id="PLR80232.1"/>
    </source>
</evidence>
<comment type="subunit">
    <text evidence="3">Homodimer.</text>
</comment>
<evidence type="ECO:0000256" key="4">
    <source>
        <dbReference type="ARBA" id="ARBA00022898"/>
    </source>
</evidence>
<protein>
    <submittedName>
        <fullName evidence="7">4-amino-4-deoxychorismate lyase</fullName>
    </submittedName>
</protein>
<sequence>MLIYKNGDLIKKEDITISPFDHGFLYGIGLFETIRVYERHPFLLDDHLERLNRGLKALNINAHYSRQEINDAIQVVLKVNGFENANIRINVSAGTGEIGLQTDAYPQPNLLIFARLLPPAGRILEKKAVLLKLARNTPEGAERLKSHHFLNNVLAKRELGDDQDVEGIFLTGKGYLAEGIVSNLFWFIGDTLFTPCVQTGILNGITRQYILRLADMLGYKTEEGFFTPGDAEKAEEMFITNSIQELVPLSSFNGQRLIGSDGQFVSLLHQKYRKGCQSLWSRKELG</sequence>
<dbReference type="GO" id="GO:0005829">
    <property type="term" value="C:cytosol"/>
    <property type="evidence" value="ECO:0007669"/>
    <property type="project" value="TreeGrafter"/>
</dbReference>
<dbReference type="GO" id="GO:0008652">
    <property type="term" value="P:amino acid biosynthetic process"/>
    <property type="evidence" value="ECO:0007669"/>
    <property type="project" value="UniProtKB-ARBA"/>
</dbReference>